<dbReference type="Proteomes" id="UP001578633">
    <property type="component" value="Chromosome 9"/>
</dbReference>
<evidence type="ECO:0000313" key="2">
    <source>
        <dbReference type="Proteomes" id="UP001578633"/>
    </source>
</evidence>
<sequence>MIPQFKRSSVDLVFSPAPIVTHDAKPTITPAGAEKVILNIFHHLDHFNDLFAAALVNQGFYRVFKRHELDLIKSTLRTMSPPAWEFREIAFPRHDHLHAEDLEMTRPEEEYTPTSYLKLQKRDIQVIRTIKSEILEKCQSFVRPEISAALMSACPTESARVDDALWRIWTFCKIFGSGKGREEDITAQMDWLNGGTLVHQATCTFSIMSTDFISDTLVGAPECFGQGNPGGLTAEQLFDMMELWTCLSVLLQNFEGRTVQARQAGIYENTDIRGGDIDGEEMMLNEWIYYLLTFGLATVAKLTGPYHPSDPRAFTIAAENGWVNWKSPVLDGTRQHFLKEAARRVYEDRIAHKYAKISIRDVQRQQSKIRIQKHIHELQHRKNSDEPRPMIRMSQERPMSEWDTVDIGQNIFTASSNRCSAAASNTAALDGP</sequence>
<keyword evidence="2" id="KW-1185">Reference proteome</keyword>
<evidence type="ECO:0000313" key="1">
    <source>
        <dbReference type="EMBL" id="KAL1792783.1"/>
    </source>
</evidence>
<gene>
    <name evidence="1" type="ORF">ACET3X_009290</name>
</gene>
<organism evidence="1 2">
    <name type="scientific">Alternaria dauci</name>
    <dbReference type="NCBI Taxonomy" id="48095"/>
    <lineage>
        <taxon>Eukaryota</taxon>
        <taxon>Fungi</taxon>
        <taxon>Dikarya</taxon>
        <taxon>Ascomycota</taxon>
        <taxon>Pezizomycotina</taxon>
        <taxon>Dothideomycetes</taxon>
        <taxon>Pleosporomycetidae</taxon>
        <taxon>Pleosporales</taxon>
        <taxon>Pleosporineae</taxon>
        <taxon>Pleosporaceae</taxon>
        <taxon>Alternaria</taxon>
        <taxon>Alternaria sect. Porri</taxon>
    </lineage>
</organism>
<comment type="caution">
    <text evidence="1">The sequence shown here is derived from an EMBL/GenBank/DDBJ whole genome shotgun (WGS) entry which is preliminary data.</text>
</comment>
<dbReference type="CDD" id="cd09917">
    <property type="entry name" value="F-box_SF"/>
    <property type="match status" value="1"/>
</dbReference>
<dbReference type="RefSeq" id="XP_069303367.1">
    <property type="nucleotide sequence ID" value="XM_069455469.1"/>
</dbReference>
<protein>
    <recommendedName>
        <fullName evidence="3">F-box domain-containing protein</fullName>
    </recommendedName>
</protein>
<accession>A0ABR3U8E2</accession>
<proteinExistence type="predicted"/>
<dbReference type="EMBL" id="JBHGVX010000009">
    <property type="protein sequence ID" value="KAL1792783.1"/>
    <property type="molecule type" value="Genomic_DNA"/>
</dbReference>
<name>A0ABR3U8E2_9PLEO</name>
<dbReference type="GeneID" id="96089612"/>
<reference evidence="1 2" key="1">
    <citation type="submission" date="2024-09" db="EMBL/GenBank/DDBJ databases">
        <title>T2T genomes of carrot and Alternaria dauci and their utility for understanding host-pathogen interaction during carrot leaf blight disease.</title>
        <authorList>
            <person name="Liu W."/>
            <person name="Xu S."/>
            <person name="Ou C."/>
            <person name="Liu X."/>
            <person name="Zhuang F."/>
            <person name="Deng X.W."/>
        </authorList>
    </citation>
    <scope>NUCLEOTIDE SEQUENCE [LARGE SCALE GENOMIC DNA]</scope>
    <source>
        <strain evidence="1 2">A2016</strain>
    </source>
</reference>
<evidence type="ECO:0008006" key="3">
    <source>
        <dbReference type="Google" id="ProtNLM"/>
    </source>
</evidence>